<sequence>MNVSAFGASMADRGGGISGTSKAGPELLMLMWADEGRPSFVRPAVAARKTSQLFARPRAGALR</sequence>
<dbReference type="EMBL" id="JBHUCO010000038">
    <property type="protein sequence ID" value="MFD1521743.1"/>
    <property type="molecule type" value="Genomic_DNA"/>
</dbReference>
<evidence type="ECO:0000313" key="1">
    <source>
        <dbReference type="EMBL" id="MFD1521743.1"/>
    </source>
</evidence>
<keyword evidence="2" id="KW-1185">Reference proteome</keyword>
<reference evidence="2" key="1">
    <citation type="journal article" date="2019" name="Int. J. Syst. Evol. Microbiol.">
        <title>The Global Catalogue of Microorganisms (GCM) 10K type strain sequencing project: providing services to taxonomists for standard genome sequencing and annotation.</title>
        <authorList>
            <consortium name="The Broad Institute Genomics Platform"/>
            <consortium name="The Broad Institute Genome Sequencing Center for Infectious Disease"/>
            <person name="Wu L."/>
            <person name="Ma J."/>
        </authorList>
    </citation>
    <scope>NUCLEOTIDE SEQUENCE [LARGE SCALE GENOMIC DNA]</scope>
    <source>
        <strain evidence="2">CCM 7043</strain>
    </source>
</reference>
<evidence type="ECO:0000313" key="2">
    <source>
        <dbReference type="Proteomes" id="UP001597114"/>
    </source>
</evidence>
<gene>
    <name evidence="1" type="ORF">ACFSJD_29895</name>
</gene>
<accession>A0ABW4F2G7</accession>
<protein>
    <submittedName>
        <fullName evidence="1">Uncharacterized protein</fullName>
    </submittedName>
</protein>
<organism evidence="1 2">
    <name type="scientific">Pseudonocardia yunnanensis</name>
    <dbReference type="NCBI Taxonomy" id="58107"/>
    <lineage>
        <taxon>Bacteria</taxon>
        <taxon>Bacillati</taxon>
        <taxon>Actinomycetota</taxon>
        <taxon>Actinomycetes</taxon>
        <taxon>Pseudonocardiales</taxon>
        <taxon>Pseudonocardiaceae</taxon>
        <taxon>Pseudonocardia</taxon>
    </lineage>
</organism>
<dbReference type="RefSeq" id="WP_344722318.1">
    <property type="nucleotide sequence ID" value="NZ_BAAAUS010000011.1"/>
</dbReference>
<name>A0ABW4F2G7_9PSEU</name>
<proteinExistence type="predicted"/>
<comment type="caution">
    <text evidence="1">The sequence shown here is derived from an EMBL/GenBank/DDBJ whole genome shotgun (WGS) entry which is preliminary data.</text>
</comment>
<dbReference type="Proteomes" id="UP001597114">
    <property type="component" value="Unassembled WGS sequence"/>
</dbReference>